<dbReference type="RefSeq" id="WP_013925951.1">
    <property type="nucleotide sequence ID" value="NC_015703.1"/>
</dbReference>
<accession>A0A7U3ZG66</accession>
<organism evidence="7 8">
    <name type="scientific">Runella slithyformis (strain ATCC 29530 / DSM 19594 / LMG 11500 / NCIMB 11436 / LSU 4)</name>
    <dbReference type="NCBI Taxonomy" id="761193"/>
    <lineage>
        <taxon>Bacteria</taxon>
        <taxon>Pseudomonadati</taxon>
        <taxon>Bacteroidota</taxon>
        <taxon>Cytophagia</taxon>
        <taxon>Cytophagales</taxon>
        <taxon>Spirosomataceae</taxon>
        <taxon>Runella</taxon>
    </lineage>
</organism>
<dbReference type="Gene3D" id="1.10.439.10">
    <property type="entry name" value="Penicillin Amidohydrolase, domain 1"/>
    <property type="match status" value="1"/>
</dbReference>
<keyword evidence="4" id="KW-0865">Zymogen</keyword>
<dbReference type="InterPro" id="IPR043147">
    <property type="entry name" value="Penicillin_amidase_A-knob"/>
</dbReference>
<feature type="binding site" evidence="6">
    <location>
        <position position="252"/>
    </location>
    <ligand>
        <name>Ca(2+)</name>
        <dbReference type="ChEBI" id="CHEBI:29108"/>
    </ligand>
</feature>
<dbReference type="PANTHER" id="PTHR34218">
    <property type="entry name" value="PEPTIDASE S45 PENICILLIN AMIDASE"/>
    <property type="match status" value="1"/>
</dbReference>
<evidence type="ECO:0000256" key="6">
    <source>
        <dbReference type="PIRSR" id="PIRSR001227-2"/>
    </source>
</evidence>
<dbReference type="EMBL" id="CP002859">
    <property type="protein sequence ID" value="AEI46626.1"/>
    <property type="molecule type" value="Genomic_DNA"/>
</dbReference>
<gene>
    <name evidence="7" type="ordered locus">Runsl_0169</name>
</gene>
<proteinExistence type="inferred from homology"/>
<evidence type="ECO:0000256" key="4">
    <source>
        <dbReference type="ARBA" id="ARBA00023145"/>
    </source>
</evidence>
<dbReference type="GO" id="GO:0017000">
    <property type="term" value="P:antibiotic biosynthetic process"/>
    <property type="evidence" value="ECO:0007669"/>
    <property type="project" value="InterPro"/>
</dbReference>
<reference evidence="7 8" key="2">
    <citation type="journal article" date="2012" name="Stand. Genomic Sci.">
        <title>Complete genome sequence of the aquatic bacterium Runella slithyformis type strain (LSU 4(T)).</title>
        <authorList>
            <person name="Copeland A."/>
            <person name="Zhang X."/>
            <person name="Misra M."/>
            <person name="Lapidus A."/>
            <person name="Nolan M."/>
            <person name="Lucas S."/>
            <person name="Deshpande S."/>
            <person name="Cheng J.F."/>
            <person name="Tapia R."/>
            <person name="Goodwin L.A."/>
            <person name="Pitluck S."/>
            <person name="Liolios K."/>
            <person name="Pagani I."/>
            <person name="Ivanova N."/>
            <person name="Mikhailova N."/>
            <person name="Pati A."/>
            <person name="Chen A."/>
            <person name="Palaniappan K."/>
            <person name="Land M."/>
            <person name="Hauser L."/>
            <person name="Pan C."/>
            <person name="Jeffries C.D."/>
            <person name="Detter J.C."/>
            <person name="Brambilla E.M."/>
            <person name="Rohde M."/>
            <person name="Djao O.D."/>
            <person name="Goker M."/>
            <person name="Sikorski J."/>
            <person name="Tindall B.J."/>
            <person name="Woyke T."/>
            <person name="Bristow J."/>
            <person name="Eisen J.A."/>
            <person name="Markowitz V."/>
            <person name="Hugenholtz P."/>
            <person name="Kyrpides N.C."/>
            <person name="Klenk H.P."/>
            <person name="Mavromatis K."/>
        </authorList>
    </citation>
    <scope>NUCLEOTIDE SEQUENCE [LARGE SCALE GENOMIC DNA]</scope>
    <source>
        <strain evidence="8">ATCC 29530 / DSM 19594 / LMG 11500 / NCIMB 11436 / LSU 4</strain>
    </source>
</reference>
<dbReference type="InterPro" id="IPR023343">
    <property type="entry name" value="Penicillin_amidase_dom1"/>
</dbReference>
<dbReference type="Proteomes" id="UP000000493">
    <property type="component" value="Chromosome"/>
</dbReference>
<keyword evidence="8" id="KW-1185">Reference proteome</keyword>
<feature type="binding site" evidence="6">
    <location>
        <position position="255"/>
    </location>
    <ligand>
        <name>Ca(2+)</name>
        <dbReference type="ChEBI" id="CHEBI:29108"/>
    </ligand>
</feature>
<dbReference type="InterPro" id="IPR043146">
    <property type="entry name" value="Penicillin_amidase_N_B-knob"/>
</dbReference>
<protein>
    <submittedName>
        <fullName evidence="7">Peptidase S45 penicillin amidase</fullName>
    </submittedName>
</protein>
<dbReference type="InterPro" id="IPR002692">
    <property type="entry name" value="S45"/>
</dbReference>
<feature type="active site" description="Nucleophile" evidence="5">
    <location>
        <position position="179"/>
    </location>
</feature>
<name>A0A7U3ZG66_RUNSL</name>
<dbReference type="PANTHER" id="PTHR34218:SF3">
    <property type="entry name" value="ACYL-HOMOSERINE LACTONE ACYLASE PVDQ"/>
    <property type="match status" value="1"/>
</dbReference>
<comment type="cofactor">
    <cofactor evidence="6">
        <name>Ca(2+)</name>
        <dbReference type="ChEBI" id="CHEBI:29108"/>
    </cofactor>
    <text evidence="6">Binds 1 Ca(2+) ion per dimer.</text>
</comment>
<evidence type="ECO:0000256" key="3">
    <source>
        <dbReference type="ARBA" id="ARBA00022801"/>
    </source>
</evidence>
<dbReference type="InterPro" id="IPR029055">
    <property type="entry name" value="Ntn_hydrolases_N"/>
</dbReference>
<keyword evidence="2" id="KW-0732">Signal</keyword>
<evidence type="ECO:0000313" key="7">
    <source>
        <dbReference type="EMBL" id="AEI46626.1"/>
    </source>
</evidence>
<comment type="similarity">
    <text evidence="1">Belongs to the peptidase S45 family.</text>
</comment>
<keyword evidence="6" id="KW-0106">Calcium</keyword>
<keyword evidence="3" id="KW-0378">Hydrolase</keyword>
<sequence length="677" mass="75822">MKSYLFLSFFIALRSFSQINPQNVTIARDRWGVPHIFAKTDPEVAYGLAYAHAEDDFKTIQLICLPAKGKLGKHLGKQGASVDYVVELLHAPELVAAEYETALSSDFKNVINGYLQGLNDYAARHPDEVLVKGVFPVTPQDYFKGVVLSLAVISGVDATLQQIYGGKVAAIDFLKATGSNAIAIHKSKTADGQAYLAINSHQPLEGPVAWYEAHLCSEEGWNILGGLFPAGATVFHGVNEHLGWAHTVNGQDKIDVYQLEINPVNKNQYRFDGQWVDLESKSVKLRVKGIPFPIIKKAYWSKYGATVVTKKGTFSIRTGANLDLRGVEQWYRMNKARTFSEFYQALTMTAIPGFNIVYADADTIFYVSNGKIPLRDPAYNWKSTLPGNTSKTLWTAYHPLKELPQYVNPAGGYLFNMNHTPFNATAPADNLKASQFDPTMGYETFDNNRSARFAELMQGTGKLDYETFKRFKYDGQLPKKLMYPIDVNPFFSLKATDYPEVSDLIETLRQWDRRTGPESKGAAVFLGIYTYLKNNLPSDNQLSAEKCAAILRLVKADFQSHFGRTDIRLGEYQKLVRGTRELPVWGLPDVITAMHSVTHQDGKLKVQAGESYIELVRFEKGKLPVIETVNCFGASNHADNPHYADQMELFLQQKTKAMTLDKTTVLKEAKRVYHPGE</sequence>
<dbReference type="GO" id="GO:0046872">
    <property type="term" value="F:metal ion binding"/>
    <property type="evidence" value="ECO:0007669"/>
    <property type="project" value="UniProtKB-KW"/>
</dbReference>
<dbReference type="Gene3D" id="2.30.120.10">
    <property type="match status" value="1"/>
</dbReference>
<dbReference type="AlphaFoldDB" id="A0A7U3ZG66"/>
<dbReference type="SUPFAM" id="SSF56235">
    <property type="entry name" value="N-terminal nucleophile aminohydrolases (Ntn hydrolases)"/>
    <property type="match status" value="1"/>
</dbReference>
<dbReference type="PIRSF" id="PIRSF001227">
    <property type="entry name" value="Pen_acylase"/>
    <property type="match status" value="1"/>
</dbReference>
<dbReference type="Gene3D" id="3.60.20.10">
    <property type="entry name" value="Glutamine Phosphoribosylpyrophosphate, subunit 1, domain 1"/>
    <property type="match status" value="1"/>
</dbReference>
<evidence type="ECO:0000313" key="8">
    <source>
        <dbReference type="Proteomes" id="UP000000493"/>
    </source>
</evidence>
<keyword evidence="6" id="KW-0479">Metal-binding</keyword>
<reference evidence="8" key="1">
    <citation type="submission" date="2011-06" db="EMBL/GenBank/DDBJ databases">
        <title>The complete genome of chromosome of Runella slithyformis DSM 19594.</title>
        <authorList>
            <consortium name="US DOE Joint Genome Institute (JGI-PGF)"/>
            <person name="Lucas S."/>
            <person name="Han J."/>
            <person name="Lapidus A."/>
            <person name="Bruce D."/>
            <person name="Goodwin L."/>
            <person name="Pitluck S."/>
            <person name="Peters L."/>
            <person name="Kyrpides N."/>
            <person name="Mavromatis K."/>
            <person name="Ivanova N."/>
            <person name="Ovchinnikova G."/>
            <person name="Zhang X."/>
            <person name="Misra M."/>
            <person name="Detter J.C."/>
            <person name="Tapia R."/>
            <person name="Han C."/>
            <person name="Land M."/>
            <person name="Hauser L."/>
            <person name="Markowitz V."/>
            <person name="Cheng J.-F."/>
            <person name="Hugenholtz P."/>
            <person name="Woyke T."/>
            <person name="Wu D."/>
            <person name="Tindall B."/>
            <person name="Faehrich R."/>
            <person name="Brambilla E."/>
            <person name="Klenk H.-P."/>
            <person name="Eisen J.A."/>
        </authorList>
    </citation>
    <scope>NUCLEOTIDE SEQUENCE [LARGE SCALE GENOMIC DNA]</scope>
    <source>
        <strain evidence="8">ATCC 29530 / DSM 19594 / LMG 11500 / NCIMB 11436 / LSU 4</strain>
    </source>
</reference>
<dbReference type="GO" id="GO:0016811">
    <property type="term" value="F:hydrolase activity, acting on carbon-nitrogen (but not peptide) bonds, in linear amides"/>
    <property type="evidence" value="ECO:0007669"/>
    <property type="project" value="InterPro"/>
</dbReference>
<evidence type="ECO:0000256" key="5">
    <source>
        <dbReference type="PIRSR" id="PIRSR001227-1"/>
    </source>
</evidence>
<evidence type="ECO:0000256" key="2">
    <source>
        <dbReference type="ARBA" id="ARBA00022729"/>
    </source>
</evidence>
<dbReference type="Gene3D" id="1.10.1400.10">
    <property type="match status" value="1"/>
</dbReference>
<dbReference type="InterPro" id="IPR014395">
    <property type="entry name" value="Pen/GL7ACA/AHL_acylase"/>
</dbReference>
<dbReference type="Pfam" id="PF01804">
    <property type="entry name" value="Penicil_amidase"/>
    <property type="match status" value="1"/>
</dbReference>
<evidence type="ECO:0000256" key="1">
    <source>
        <dbReference type="ARBA" id="ARBA00006586"/>
    </source>
</evidence>
<dbReference type="KEGG" id="rsi:Runsl_0169"/>